<dbReference type="EMBL" id="BJXN01000007">
    <property type="protein sequence ID" value="GEM89816.1"/>
    <property type="molecule type" value="Genomic_DNA"/>
</dbReference>
<dbReference type="Pfam" id="PF03916">
    <property type="entry name" value="NrfD"/>
    <property type="match status" value="1"/>
</dbReference>
<feature type="transmembrane region" description="Helical" evidence="7">
    <location>
        <begin position="282"/>
        <end position="304"/>
    </location>
</feature>
<evidence type="ECO:0000256" key="4">
    <source>
        <dbReference type="ARBA" id="ARBA00022692"/>
    </source>
</evidence>
<organism evidence="8 9">
    <name type="scientific">Oceanithermus desulfurans NBRC 100063</name>
    <dbReference type="NCBI Taxonomy" id="1227550"/>
    <lineage>
        <taxon>Bacteria</taxon>
        <taxon>Thermotogati</taxon>
        <taxon>Deinococcota</taxon>
        <taxon>Deinococci</taxon>
        <taxon>Thermales</taxon>
        <taxon>Thermaceae</taxon>
        <taxon>Oceanithermus</taxon>
    </lineage>
</organism>
<dbReference type="InterPro" id="IPR005614">
    <property type="entry name" value="NrfD-like"/>
</dbReference>
<keyword evidence="4 7" id="KW-0812">Transmembrane</keyword>
<dbReference type="PANTHER" id="PTHR34856:SF2">
    <property type="entry name" value="PROTEIN NRFD"/>
    <property type="match status" value="1"/>
</dbReference>
<comment type="caution">
    <text evidence="8">The sequence shown here is derived from an EMBL/GenBank/DDBJ whole genome shotgun (WGS) entry which is preliminary data.</text>
</comment>
<evidence type="ECO:0000313" key="9">
    <source>
        <dbReference type="Proteomes" id="UP000321827"/>
    </source>
</evidence>
<feature type="transmembrane region" description="Helical" evidence="7">
    <location>
        <begin position="204"/>
        <end position="227"/>
    </location>
</feature>
<dbReference type="AlphaFoldDB" id="A0A511RLY9"/>
<dbReference type="OrthoDB" id="9768158at2"/>
<evidence type="ECO:0000256" key="6">
    <source>
        <dbReference type="ARBA" id="ARBA00023136"/>
    </source>
</evidence>
<gene>
    <name evidence="8" type="ORF">ODE01S_12500</name>
</gene>
<name>A0A511RLY9_9DEIN</name>
<feature type="transmembrane region" description="Helical" evidence="7">
    <location>
        <begin position="367"/>
        <end position="385"/>
    </location>
</feature>
<feature type="transmembrane region" description="Helical" evidence="7">
    <location>
        <begin position="87"/>
        <end position="105"/>
    </location>
</feature>
<accession>A0A511RLY9</accession>
<keyword evidence="5 7" id="KW-1133">Transmembrane helix</keyword>
<dbReference type="RefSeq" id="WP_147146977.1">
    <property type="nucleotide sequence ID" value="NZ_BJXN01000007.1"/>
</dbReference>
<feature type="transmembrane region" description="Helical" evidence="7">
    <location>
        <begin position="311"/>
        <end position="336"/>
    </location>
</feature>
<evidence type="ECO:0000256" key="2">
    <source>
        <dbReference type="ARBA" id="ARBA00008929"/>
    </source>
</evidence>
<feature type="transmembrane region" description="Helical" evidence="7">
    <location>
        <begin position="51"/>
        <end position="75"/>
    </location>
</feature>
<dbReference type="PANTHER" id="PTHR34856">
    <property type="entry name" value="PROTEIN NRFD"/>
    <property type="match status" value="1"/>
</dbReference>
<evidence type="ECO:0000256" key="7">
    <source>
        <dbReference type="SAM" id="Phobius"/>
    </source>
</evidence>
<keyword evidence="6 7" id="KW-0472">Membrane</keyword>
<dbReference type="Proteomes" id="UP000321827">
    <property type="component" value="Unassembled WGS sequence"/>
</dbReference>
<feature type="transmembrane region" description="Helical" evidence="7">
    <location>
        <begin position="125"/>
        <end position="148"/>
    </location>
</feature>
<comment type="similarity">
    <text evidence="2">Belongs to the NrfD family.</text>
</comment>
<feature type="transmembrane region" description="Helical" evidence="7">
    <location>
        <begin position="168"/>
        <end position="192"/>
    </location>
</feature>
<evidence type="ECO:0000313" key="8">
    <source>
        <dbReference type="EMBL" id="GEM89816.1"/>
    </source>
</evidence>
<proteinExistence type="inferred from homology"/>
<dbReference type="InterPro" id="IPR052049">
    <property type="entry name" value="Electron_transfer_protein"/>
</dbReference>
<sequence length="397" mass="45432">MVQKKYPYGWLSVVGWVAWLALAVFGGWGLIDRFLYGHRLADYSSYVPWGHWVAAYIYFIGLSAGAFLLSSLVYVFGVRQLERIAKLSLFTAIVTLLMALVTIWFDLGHLERFFYVFTRPNFHSMMAWMVWLYTAYFILLVVELYYAIRKDAVSDAALKARYQRYLTWLGGIGIPLAVAFHGGVGALFATVIARDLWHTPIYPILFLTGALLSGGALMTVVVAYFWPNRSPAWRETVSYLGKVVLGLLLLDALLEWAEYSIPMWYGIGAEYDKLMYVLFGPFWWNFWIVHVLLGVLIPLVLLVWYRKPLGIALASLLITVTFFAVRLNLVIPGLVFPELRGLERSYTDPIPPVNRLSFDYLPSVFEWQIFFGVIAMGIALFYIGYRWLPLVTDKEVA</sequence>
<dbReference type="Gene3D" id="1.20.1630.10">
    <property type="entry name" value="Formate dehydrogenase/DMSO reductase domain"/>
    <property type="match status" value="1"/>
</dbReference>
<keyword evidence="3" id="KW-1003">Cell membrane</keyword>
<evidence type="ECO:0000256" key="1">
    <source>
        <dbReference type="ARBA" id="ARBA00004651"/>
    </source>
</evidence>
<reference evidence="8 9" key="1">
    <citation type="submission" date="2019-07" db="EMBL/GenBank/DDBJ databases">
        <title>Whole genome shotgun sequence of Oceanithermus desulfurans NBRC 100063.</title>
        <authorList>
            <person name="Hosoyama A."/>
            <person name="Uohara A."/>
            <person name="Ohji S."/>
            <person name="Ichikawa N."/>
        </authorList>
    </citation>
    <scope>NUCLEOTIDE SEQUENCE [LARGE SCALE GENOMIC DNA]</scope>
    <source>
        <strain evidence="8 9">NBRC 100063</strain>
    </source>
</reference>
<protein>
    <submittedName>
        <fullName evidence="8">Hdr menaquinol oxidoreductase integral membrane subunit</fullName>
    </submittedName>
</protein>
<evidence type="ECO:0000256" key="5">
    <source>
        <dbReference type="ARBA" id="ARBA00022989"/>
    </source>
</evidence>
<dbReference type="GO" id="GO:0005886">
    <property type="term" value="C:plasma membrane"/>
    <property type="evidence" value="ECO:0007669"/>
    <property type="project" value="UniProtKB-SubCell"/>
</dbReference>
<feature type="transmembrane region" description="Helical" evidence="7">
    <location>
        <begin position="7"/>
        <end position="31"/>
    </location>
</feature>
<feature type="transmembrane region" description="Helical" evidence="7">
    <location>
        <begin position="239"/>
        <end position="257"/>
    </location>
</feature>
<evidence type="ECO:0000256" key="3">
    <source>
        <dbReference type="ARBA" id="ARBA00022475"/>
    </source>
</evidence>
<comment type="subcellular location">
    <subcellularLocation>
        <location evidence="1">Cell membrane</location>
        <topology evidence="1">Multi-pass membrane protein</topology>
    </subcellularLocation>
</comment>